<accession>A0A0P0XFX1</accession>
<feature type="non-terminal residue" evidence="1">
    <location>
        <position position="1"/>
    </location>
</feature>
<dbReference type="AlphaFoldDB" id="A0A0P0XFX1"/>
<dbReference type="EMBL" id="AP014964">
    <property type="protein sequence ID" value="BAT05417.1"/>
    <property type="molecule type" value="Genomic_DNA"/>
</dbReference>
<name>A0A0P0XFX1_ORYSJ</name>
<keyword evidence="2" id="KW-1185">Reference proteome</keyword>
<evidence type="ECO:0000313" key="1">
    <source>
        <dbReference type="EMBL" id="BAT05417.1"/>
    </source>
</evidence>
<dbReference type="Proteomes" id="UP000059680">
    <property type="component" value="Chromosome 8"/>
</dbReference>
<proteinExistence type="predicted"/>
<dbReference type="FunCoup" id="A0A0P0XFX1">
    <property type="interactions" value="7"/>
</dbReference>
<evidence type="ECO:0000313" key="2">
    <source>
        <dbReference type="Proteomes" id="UP000059680"/>
    </source>
</evidence>
<gene>
    <name evidence="1" type="ordered locus">Os08g0413050</name>
    <name evidence="1" type="ORF">OSNPB_080413050</name>
</gene>
<dbReference type="Gramene" id="Os08t0413050-00">
    <property type="protein sequence ID" value="Os08t0413050-00"/>
    <property type="gene ID" value="Os08g0413050"/>
</dbReference>
<protein>
    <submittedName>
        <fullName evidence="1">Os08g0413050 protein</fullName>
    </submittedName>
</protein>
<organism evidence="1 2">
    <name type="scientific">Oryza sativa subsp. japonica</name>
    <name type="common">Rice</name>
    <dbReference type="NCBI Taxonomy" id="39947"/>
    <lineage>
        <taxon>Eukaryota</taxon>
        <taxon>Viridiplantae</taxon>
        <taxon>Streptophyta</taxon>
        <taxon>Embryophyta</taxon>
        <taxon>Tracheophyta</taxon>
        <taxon>Spermatophyta</taxon>
        <taxon>Magnoliopsida</taxon>
        <taxon>Liliopsida</taxon>
        <taxon>Poales</taxon>
        <taxon>Poaceae</taxon>
        <taxon>BOP clade</taxon>
        <taxon>Oryzoideae</taxon>
        <taxon>Oryzeae</taxon>
        <taxon>Oryzinae</taxon>
        <taxon>Oryza</taxon>
        <taxon>Oryza sativa</taxon>
    </lineage>
</organism>
<reference evidence="1 2" key="3">
    <citation type="journal article" date="2013" name="Rice">
        <title>Improvement of the Oryza sativa Nipponbare reference genome using next generation sequence and optical map data.</title>
        <authorList>
            <person name="Kawahara Y."/>
            <person name="de la Bastide M."/>
            <person name="Hamilton J.P."/>
            <person name="Kanamori H."/>
            <person name="McCombie W.R."/>
            <person name="Ouyang S."/>
            <person name="Schwartz D.C."/>
            <person name="Tanaka T."/>
            <person name="Wu J."/>
            <person name="Zhou S."/>
            <person name="Childs K.L."/>
            <person name="Davidson R.M."/>
            <person name="Lin H."/>
            <person name="Quesada-Ocampo L."/>
            <person name="Vaillancourt B."/>
            <person name="Sakai H."/>
            <person name="Lee S.S."/>
            <person name="Kim J."/>
            <person name="Numa H."/>
            <person name="Itoh T."/>
            <person name="Buell C.R."/>
            <person name="Matsumoto T."/>
        </authorList>
    </citation>
    <scope>NUCLEOTIDE SEQUENCE [LARGE SCALE GENOMIC DNA]</scope>
    <source>
        <strain evidence="2">cv. Nipponbare</strain>
    </source>
</reference>
<dbReference type="PaxDb" id="39947-A0A0P0XFX1"/>
<reference evidence="1 2" key="2">
    <citation type="journal article" date="2013" name="Plant Cell Physiol.">
        <title>Rice Annotation Project Database (RAP-DB): an integrative and interactive database for rice genomics.</title>
        <authorList>
            <person name="Sakai H."/>
            <person name="Lee S.S."/>
            <person name="Tanaka T."/>
            <person name="Numa H."/>
            <person name="Kim J."/>
            <person name="Kawahara Y."/>
            <person name="Wakimoto H."/>
            <person name="Yang C.C."/>
            <person name="Iwamoto M."/>
            <person name="Abe T."/>
            <person name="Yamada Y."/>
            <person name="Muto A."/>
            <person name="Inokuchi H."/>
            <person name="Ikemura T."/>
            <person name="Matsumoto T."/>
            <person name="Sasaki T."/>
            <person name="Itoh T."/>
        </authorList>
    </citation>
    <scope>NUCLEOTIDE SEQUENCE [LARGE SCALE GENOMIC DNA]</scope>
    <source>
        <strain evidence="2">cv. Nipponbare</strain>
    </source>
</reference>
<sequence length="573" mass="61027">LLDHLAHRELARALADLLDVGAAEPVGGGGHGRQVDVAGHGRLAEVRPEDLQPRRGVRERDVDELVEAARPEHRRVDDVRPVGGADDEHRLLGVDAVHLGEQLVEHAVRRAAGVADAVAALDGDGVELVEEEDARRRLPRLVEQVADVALALAEPHGEQLGPLDADEVGLALLGDGLGHHRLAAPRRAVEEHAARRRHAKQVEHLRVLHRVLHRLLELALDLAQAADVVPRHLGHLDDPGLAQGGGLGDLHGELEVVHGDGQRVEDLHVDGVVLDVDDVQLLPDALHGGLGAERGEVGADEPVGVLADALEVDVVGERHVLGVDAEDLEAAELVGDADVELAVEAAEAAERRVEAVGAVGGADDDHLGPRAEAVHEREQLRHDAALHLAVRLLAAGRDGVDLVHEHDGRRRGVRLGEHGAQVGLALAGHPGHDLRPVDDDEVGAGLGGDGARKQRLAGAGGPVEEDALGRAHAERLEQLGVAQGQLDELPDLRQLLADAADVVVARPVEPLLVLALHRVALVAEDLRVARHDHGLVVRLRVHHLELHGVHVAAHQEPVALLHRPQRIHENAYV</sequence>
<reference evidence="2" key="1">
    <citation type="journal article" date="2005" name="Nature">
        <title>The map-based sequence of the rice genome.</title>
        <authorList>
            <consortium name="International rice genome sequencing project (IRGSP)"/>
            <person name="Matsumoto T."/>
            <person name="Wu J."/>
            <person name="Kanamori H."/>
            <person name="Katayose Y."/>
            <person name="Fujisawa M."/>
            <person name="Namiki N."/>
            <person name="Mizuno H."/>
            <person name="Yamamoto K."/>
            <person name="Antonio B.A."/>
            <person name="Baba T."/>
            <person name="Sakata K."/>
            <person name="Nagamura Y."/>
            <person name="Aoki H."/>
            <person name="Arikawa K."/>
            <person name="Arita K."/>
            <person name="Bito T."/>
            <person name="Chiden Y."/>
            <person name="Fujitsuka N."/>
            <person name="Fukunaka R."/>
            <person name="Hamada M."/>
            <person name="Harada C."/>
            <person name="Hayashi A."/>
            <person name="Hijishita S."/>
            <person name="Honda M."/>
            <person name="Hosokawa S."/>
            <person name="Ichikawa Y."/>
            <person name="Idonuma A."/>
            <person name="Iijima M."/>
            <person name="Ikeda M."/>
            <person name="Ikeno M."/>
            <person name="Ito K."/>
            <person name="Ito S."/>
            <person name="Ito T."/>
            <person name="Ito Y."/>
            <person name="Ito Y."/>
            <person name="Iwabuchi A."/>
            <person name="Kamiya K."/>
            <person name="Karasawa W."/>
            <person name="Kurita K."/>
            <person name="Katagiri S."/>
            <person name="Kikuta A."/>
            <person name="Kobayashi H."/>
            <person name="Kobayashi N."/>
            <person name="Machita K."/>
            <person name="Maehara T."/>
            <person name="Masukawa M."/>
            <person name="Mizubayashi T."/>
            <person name="Mukai Y."/>
            <person name="Nagasaki H."/>
            <person name="Nagata Y."/>
            <person name="Naito S."/>
            <person name="Nakashima M."/>
            <person name="Nakama Y."/>
            <person name="Nakamichi Y."/>
            <person name="Nakamura M."/>
            <person name="Meguro A."/>
            <person name="Negishi M."/>
            <person name="Ohta I."/>
            <person name="Ohta T."/>
            <person name="Okamoto M."/>
            <person name="Ono N."/>
            <person name="Saji S."/>
            <person name="Sakaguchi M."/>
            <person name="Sakai K."/>
            <person name="Shibata M."/>
            <person name="Shimokawa T."/>
            <person name="Song J."/>
            <person name="Takazaki Y."/>
            <person name="Terasawa K."/>
            <person name="Tsugane M."/>
            <person name="Tsuji K."/>
            <person name="Ueda S."/>
            <person name="Waki K."/>
            <person name="Yamagata H."/>
            <person name="Yamamoto M."/>
            <person name="Yamamoto S."/>
            <person name="Yamane H."/>
            <person name="Yoshiki S."/>
            <person name="Yoshihara R."/>
            <person name="Yukawa K."/>
            <person name="Zhong H."/>
            <person name="Yano M."/>
            <person name="Yuan Q."/>
            <person name="Ouyang S."/>
            <person name="Liu J."/>
            <person name="Jones K.M."/>
            <person name="Gansberger K."/>
            <person name="Moffat K."/>
            <person name="Hill J."/>
            <person name="Bera J."/>
            <person name="Fadrosh D."/>
            <person name="Jin S."/>
            <person name="Johri S."/>
            <person name="Kim M."/>
            <person name="Overton L."/>
            <person name="Reardon M."/>
            <person name="Tsitrin T."/>
            <person name="Vuong H."/>
            <person name="Weaver B."/>
            <person name="Ciecko A."/>
            <person name="Tallon L."/>
            <person name="Jackson J."/>
            <person name="Pai G."/>
            <person name="Aken S.V."/>
            <person name="Utterback T."/>
            <person name="Reidmuller S."/>
            <person name="Feldblyum T."/>
            <person name="Hsiao J."/>
            <person name="Zismann V."/>
            <person name="Iobst S."/>
            <person name="de Vazeille A.R."/>
            <person name="Buell C.R."/>
            <person name="Ying K."/>
            <person name="Li Y."/>
            <person name="Lu T."/>
            <person name="Huang Y."/>
            <person name="Zhao Q."/>
            <person name="Feng Q."/>
            <person name="Zhang L."/>
            <person name="Zhu J."/>
            <person name="Weng Q."/>
            <person name="Mu J."/>
            <person name="Lu Y."/>
            <person name="Fan D."/>
            <person name="Liu Y."/>
            <person name="Guan J."/>
            <person name="Zhang Y."/>
            <person name="Yu S."/>
            <person name="Liu X."/>
            <person name="Zhang Y."/>
            <person name="Hong G."/>
            <person name="Han B."/>
            <person name="Choisne N."/>
            <person name="Demange N."/>
            <person name="Orjeda G."/>
            <person name="Samain S."/>
            <person name="Cattolico L."/>
            <person name="Pelletier E."/>
            <person name="Couloux A."/>
            <person name="Segurens B."/>
            <person name="Wincker P."/>
            <person name="D'Hont A."/>
            <person name="Scarpelli C."/>
            <person name="Weissenbach J."/>
            <person name="Salanoubat M."/>
            <person name="Quetier F."/>
            <person name="Yu Y."/>
            <person name="Kim H.R."/>
            <person name="Rambo T."/>
            <person name="Currie J."/>
            <person name="Collura K."/>
            <person name="Luo M."/>
            <person name="Yang T."/>
            <person name="Ammiraju J.S.S."/>
            <person name="Engler F."/>
            <person name="Soderlund C."/>
            <person name="Wing R.A."/>
            <person name="Palmer L.E."/>
            <person name="de la Bastide M."/>
            <person name="Spiegel L."/>
            <person name="Nascimento L."/>
            <person name="Zutavern T."/>
            <person name="O'Shaughnessy A."/>
            <person name="Dike S."/>
            <person name="Dedhia N."/>
            <person name="Preston R."/>
            <person name="Balija V."/>
            <person name="McCombie W.R."/>
            <person name="Chow T."/>
            <person name="Chen H."/>
            <person name="Chung M."/>
            <person name="Chen C."/>
            <person name="Shaw J."/>
            <person name="Wu H."/>
            <person name="Hsiao K."/>
            <person name="Chao Y."/>
            <person name="Chu M."/>
            <person name="Cheng C."/>
            <person name="Hour A."/>
            <person name="Lee P."/>
            <person name="Lin S."/>
            <person name="Lin Y."/>
            <person name="Liou J."/>
            <person name="Liu S."/>
            <person name="Hsing Y."/>
            <person name="Raghuvanshi S."/>
            <person name="Mohanty A."/>
            <person name="Bharti A.K."/>
            <person name="Gaur A."/>
            <person name="Gupta V."/>
            <person name="Kumar D."/>
            <person name="Ravi V."/>
            <person name="Vij S."/>
            <person name="Kapur A."/>
            <person name="Khurana P."/>
            <person name="Khurana P."/>
            <person name="Khurana J.P."/>
            <person name="Tyagi A.K."/>
            <person name="Gaikwad K."/>
            <person name="Singh A."/>
            <person name="Dalal V."/>
            <person name="Srivastava S."/>
            <person name="Dixit A."/>
            <person name="Pal A.K."/>
            <person name="Ghazi I.A."/>
            <person name="Yadav M."/>
            <person name="Pandit A."/>
            <person name="Bhargava A."/>
            <person name="Sureshbabu K."/>
            <person name="Batra K."/>
            <person name="Sharma T.R."/>
            <person name="Mohapatra T."/>
            <person name="Singh N.K."/>
            <person name="Messing J."/>
            <person name="Nelson A.B."/>
            <person name="Fuks G."/>
            <person name="Kavchok S."/>
            <person name="Keizer G."/>
            <person name="Linton E."/>
            <person name="Llaca V."/>
            <person name="Song R."/>
            <person name="Tanyolac B."/>
            <person name="Young S."/>
            <person name="Ho-Il K."/>
            <person name="Hahn J.H."/>
            <person name="Sangsakoo G."/>
            <person name="Vanavichit A."/>
            <person name="de Mattos Luiz.A.T."/>
            <person name="Zimmer P.D."/>
            <person name="Malone G."/>
            <person name="Dellagostin O."/>
            <person name="de Oliveira A.C."/>
            <person name="Bevan M."/>
            <person name="Bancroft I."/>
            <person name="Minx P."/>
            <person name="Cordum H."/>
            <person name="Wilson R."/>
            <person name="Cheng Z."/>
            <person name="Jin W."/>
            <person name="Jiang J."/>
            <person name="Leong S.A."/>
            <person name="Iwama H."/>
            <person name="Gojobori T."/>
            <person name="Itoh T."/>
            <person name="Niimura Y."/>
            <person name="Fujii Y."/>
            <person name="Habara T."/>
            <person name="Sakai H."/>
            <person name="Sato Y."/>
            <person name="Wilson G."/>
            <person name="Kumar K."/>
            <person name="McCouch S."/>
            <person name="Juretic N."/>
            <person name="Hoen D."/>
            <person name="Wright S."/>
            <person name="Bruskiewich R."/>
            <person name="Bureau T."/>
            <person name="Miyao A."/>
            <person name="Hirochika H."/>
            <person name="Nishikawa T."/>
            <person name="Kadowaki K."/>
            <person name="Sugiura M."/>
            <person name="Burr B."/>
            <person name="Sasaki T."/>
        </authorList>
    </citation>
    <scope>NUCLEOTIDE SEQUENCE [LARGE SCALE GENOMIC DNA]</scope>
    <source>
        <strain evidence="2">cv. Nipponbare</strain>
    </source>
</reference>
<dbReference type="InParanoid" id="A0A0P0XFX1"/>